<proteinExistence type="predicted"/>
<reference evidence="2 3" key="1">
    <citation type="journal article" date="2019" name="Nat. Med.">
        <title>A library of human gut bacterial isolates paired with longitudinal multiomics data enables mechanistic microbiome research.</title>
        <authorList>
            <person name="Poyet M."/>
            <person name="Groussin M."/>
            <person name="Gibbons S.M."/>
            <person name="Avila-Pacheco J."/>
            <person name="Jiang X."/>
            <person name="Kearney S.M."/>
            <person name="Perrotta A.R."/>
            <person name="Berdy B."/>
            <person name="Zhao S."/>
            <person name="Lieberman T.D."/>
            <person name="Swanson P.K."/>
            <person name="Smith M."/>
            <person name="Roesemann S."/>
            <person name="Alexander J.E."/>
            <person name="Rich S.A."/>
            <person name="Livny J."/>
            <person name="Vlamakis H."/>
            <person name="Clish C."/>
            <person name="Bullock K."/>
            <person name="Deik A."/>
            <person name="Scott J."/>
            <person name="Pierce K.A."/>
            <person name="Xavier R.J."/>
            <person name="Alm E.J."/>
        </authorList>
    </citation>
    <scope>NUCLEOTIDE SEQUENCE [LARGE SCALE GENOMIC DNA]</scope>
    <source>
        <strain evidence="2 3">BIOML-A10</strain>
    </source>
</reference>
<evidence type="ECO:0000313" key="3">
    <source>
        <dbReference type="Proteomes" id="UP000422221"/>
    </source>
</evidence>
<feature type="transmembrane region" description="Helical" evidence="1">
    <location>
        <begin position="39"/>
        <end position="57"/>
    </location>
</feature>
<organism evidence="2 3">
    <name type="scientific">Bacteroides salyersiae</name>
    <dbReference type="NCBI Taxonomy" id="291644"/>
    <lineage>
        <taxon>Bacteria</taxon>
        <taxon>Pseudomonadati</taxon>
        <taxon>Bacteroidota</taxon>
        <taxon>Bacteroidia</taxon>
        <taxon>Bacteroidales</taxon>
        <taxon>Bacteroidaceae</taxon>
        <taxon>Bacteroides</taxon>
    </lineage>
</organism>
<dbReference type="EMBL" id="VWMK01000014">
    <property type="protein sequence ID" value="KAA3762889.1"/>
    <property type="molecule type" value="Genomic_DNA"/>
</dbReference>
<keyword evidence="1" id="KW-0812">Transmembrane</keyword>
<sequence length="63" mass="7538">MVVRCLFVEKICLYYFRILLKSSFLIIILEVVFRLGISLLLYFLILVRIIYYVGVIFKSIKKT</sequence>
<keyword evidence="1" id="KW-0472">Membrane</keyword>
<keyword evidence="1" id="KW-1133">Transmembrane helix</keyword>
<accession>A0A7J4XGS8</accession>
<protein>
    <submittedName>
        <fullName evidence="2">Uncharacterized protein</fullName>
    </submittedName>
</protein>
<evidence type="ECO:0000313" key="2">
    <source>
        <dbReference type="EMBL" id="KAA3762889.1"/>
    </source>
</evidence>
<evidence type="ECO:0000256" key="1">
    <source>
        <dbReference type="SAM" id="Phobius"/>
    </source>
</evidence>
<gene>
    <name evidence="2" type="ORF">F3F73_14135</name>
</gene>
<name>A0A7J4XGS8_9BACE</name>
<dbReference type="AlphaFoldDB" id="A0A7J4XGS8"/>
<comment type="caution">
    <text evidence="2">The sequence shown here is derived from an EMBL/GenBank/DDBJ whole genome shotgun (WGS) entry which is preliminary data.</text>
</comment>
<feature type="transmembrane region" description="Helical" evidence="1">
    <location>
        <begin position="12"/>
        <end position="33"/>
    </location>
</feature>
<dbReference type="Proteomes" id="UP000422221">
    <property type="component" value="Unassembled WGS sequence"/>
</dbReference>